<protein>
    <submittedName>
        <fullName evidence="9">Lipoprotein-releasing system ATP-binding protein lolD</fullName>
    </submittedName>
</protein>
<comment type="similarity">
    <text evidence="1">Belongs to the ABC transporter superfamily.</text>
</comment>
<dbReference type="GO" id="GO:0005886">
    <property type="term" value="C:plasma membrane"/>
    <property type="evidence" value="ECO:0007669"/>
    <property type="project" value="TreeGrafter"/>
</dbReference>
<dbReference type="InterPro" id="IPR015854">
    <property type="entry name" value="ABC_transpr_LolD-like"/>
</dbReference>
<dbReference type="CDD" id="cd03255">
    <property type="entry name" value="ABC_MJ0796_LolCDE_FtsE"/>
    <property type="match status" value="1"/>
</dbReference>
<evidence type="ECO:0000313" key="9">
    <source>
        <dbReference type="EMBL" id="CRH04846.1"/>
    </source>
</evidence>
<evidence type="ECO:0000256" key="7">
    <source>
        <dbReference type="ARBA" id="ARBA00023136"/>
    </source>
</evidence>
<dbReference type="InterPro" id="IPR027417">
    <property type="entry name" value="P-loop_NTPase"/>
</dbReference>
<sequence>MSDAVENQSPLLVAEGISRHFKTEADRVEVLRGVDLTLGRGETVAMVGASGSGKSTLIQILGTLDHPSEGSLRFDGINPFALSSKKQAALRNNRIAFIYQLHRLLPEFTALENVQMPLLIGRMNPAEAKERAAGMLQRVGLADRLKHKPGQLSGGQQQRVAIARALINEPDLLLADEPTGNLDTHTAEEVFELLLELNSEKLLTALVVTHNPELARRMDRTLTMVDGRVEESGSV</sequence>
<keyword evidence="6" id="KW-1278">Translocase</keyword>
<dbReference type="InterPro" id="IPR003593">
    <property type="entry name" value="AAA+_ATPase"/>
</dbReference>
<organism evidence="9">
    <name type="scientific">Magnetococcus massalia (strain MO-1)</name>
    <dbReference type="NCBI Taxonomy" id="451514"/>
    <lineage>
        <taxon>Bacteria</taxon>
        <taxon>Pseudomonadati</taxon>
        <taxon>Pseudomonadota</taxon>
        <taxon>Magnetococcia</taxon>
        <taxon>Magnetococcales</taxon>
        <taxon>Magnetococcaceae</taxon>
        <taxon>Magnetococcus</taxon>
    </lineage>
</organism>
<evidence type="ECO:0000256" key="1">
    <source>
        <dbReference type="ARBA" id="ARBA00005417"/>
    </source>
</evidence>
<feature type="domain" description="ABC transporter" evidence="8">
    <location>
        <begin position="12"/>
        <end position="235"/>
    </location>
</feature>
<dbReference type="InterPro" id="IPR003439">
    <property type="entry name" value="ABC_transporter-like_ATP-bd"/>
</dbReference>
<dbReference type="InterPro" id="IPR017871">
    <property type="entry name" value="ABC_transporter-like_CS"/>
</dbReference>
<dbReference type="SUPFAM" id="SSF52540">
    <property type="entry name" value="P-loop containing nucleoside triphosphate hydrolases"/>
    <property type="match status" value="1"/>
</dbReference>
<dbReference type="GO" id="GO:0089705">
    <property type="term" value="P:protein localization to outer membrane"/>
    <property type="evidence" value="ECO:0007669"/>
    <property type="project" value="UniProtKB-ARBA"/>
</dbReference>
<dbReference type="FunFam" id="3.40.50.300:FF:000230">
    <property type="entry name" value="Lipoprotein-releasing system ATP-binding protein LolD"/>
    <property type="match status" value="1"/>
</dbReference>
<dbReference type="PROSITE" id="PS00211">
    <property type="entry name" value="ABC_TRANSPORTER_1"/>
    <property type="match status" value="1"/>
</dbReference>
<gene>
    <name evidence="9" type="primary">lolD</name>
    <name evidence="9" type="ORF">MAGMO_0642</name>
</gene>
<evidence type="ECO:0000259" key="8">
    <source>
        <dbReference type="PROSITE" id="PS50893"/>
    </source>
</evidence>
<keyword evidence="9" id="KW-0449">Lipoprotein</keyword>
<dbReference type="AlphaFoldDB" id="A0A1S7LGC8"/>
<dbReference type="GO" id="GO:0005524">
    <property type="term" value="F:ATP binding"/>
    <property type="evidence" value="ECO:0007669"/>
    <property type="project" value="UniProtKB-KW"/>
</dbReference>
<keyword evidence="7" id="KW-0472">Membrane</keyword>
<dbReference type="GO" id="GO:0044874">
    <property type="term" value="P:lipoprotein localization to outer membrane"/>
    <property type="evidence" value="ECO:0007669"/>
    <property type="project" value="UniProtKB-ARBA"/>
</dbReference>
<dbReference type="GO" id="GO:0016887">
    <property type="term" value="F:ATP hydrolysis activity"/>
    <property type="evidence" value="ECO:0007669"/>
    <property type="project" value="InterPro"/>
</dbReference>
<evidence type="ECO:0000256" key="6">
    <source>
        <dbReference type="ARBA" id="ARBA00022967"/>
    </source>
</evidence>
<dbReference type="EMBL" id="LO017727">
    <property type="protein sequence ID" value="CRH04846.1"/>
    <property type="molecule type" value="Genomic_DNA"/>
</dbReference>
<evidence type="ECO:0000256" key="3">
    <source>
        <dbReference type="ARBA" id="ARBA00022475"/>
    </source>
</evidence>
<name>A0A1S7LGC8_MAGMO</name>
<proteinExistence type="inferred from homology"/>
<accession>A0A1S7LGC8</accession>
<evidence type="ECO:0000256" key="2">
    <source>
        <dbReference type="ARBA" id="ARBA00022448"/>
    </source>
</evidence>
<dbReference type="Gene3D" id="3.40.50.300">
    <property type="entry name" value="P-loop containing nucleotide triphosphate hydrolases"/>
    <property type="match status" value="1"/>
</dbReference>
<keyword evidence="2" id="KW-0813">Transport</keyword>
<dbReference type="PANTHER" id="PTHR24220">
    <property type="entry name" value="IMPORT ATP-BINDING PROTEIN"/>
    <property type="match status" value="1"/>
</dbReference>
<dbReference type="SMART" id="SM00382">
    <property type="entry name" value="AAA"/>
    <property type="match status" value="1"/>
</dbReference>
<dbReference type="InterPro" id="IPR017911">
    <property type="entry name" value="MacB-like_ATP-bd"/>
</dbReference>
<dbReference type="PANTHER" id="PTHR24220:SF689">
    <property type="entry name" value="LIPOPROTEIN-RELEASING SYSTEM ATP-BINDING PROTEIN LOLD"/>
    <property type="match status" value="1"/>
</dbReference>
<keyword evidence="4" id="KW-0547">Nucleotide-binding</keyword>
<evidence type="ECO:0000256" key="5">
    <source>
        <dbReference type="ARBA" id="ARBA00022840"/>
    </source>
</evidence>
<dbReference type="Pfam" id="PF00005">
    <property type="entry name" value="ABC_tran"/>
    <property type="match status" value="1"/>
</dbReference>
<keyword evidence="3" id="KW-1003">Cell membrane</keyword>
<dbReference type="GO" id="GO:0022857">
    <property type="term" value="F:transmembrane transporter activity"/>
    <property type="evidence" value="ECO:0007669"/>
    <property type="project" value="TreeGrafter"/>
</dbReference>
<evidence type="ECO:0000256" key="4">
    <source>
        <dbReference type="ARBA" id="ARBA00022741"/>
    </source>
</evidence>
<keyword evidence="5 9" id="KW-0067">ATP-binding</keyword>
<dbReference type="PROSITE" id="PS50893">
    <property type="entry name" value="ABC_TRANSPORTER_2"/>
    <property type="match status" value="1"/>
</dbReference>
<reference evidence="9" key="1">
    <citation type="submission" date="2015-04" db="EMBL/GenBank/DDBJ databases">
        <authorList>
            <person name="Syromyatnikov M.Y."/>
            <person name="Popov V.N."/>
        </authorList>
    </citation>
    <scope>NUCLEOTIDE SEQUENCE</scope>
    <source>
        <strain evidence="9">MO-1</strain>
    </source>
</reference>